<organism evidence="1 2">
    <name type="scientific">Eleusine coracana subsp. coracana</name>
    <dbReference type="NCBI Taxonomy" id="191504"/>
    <lineage>
        <taxon>Eukaryota</taxon>
        <taxon>Viridiplantae</taxon>
        <taxon>Streptophyta</taxon>
        <taxon>Embryophyta</taxon>
        <taxon>Tracheophyta</taxon>
        <taxon>Spermatophyta</taxon>
        <taxon>Magnoliopsida</taxon>
        <taxon>Liliopsida</taxon>
        <taxon>Poales</taxon>
        <taxon>Poaceae</taxon>
        <taxon>PACMAD clade</taxon>
        <taxon>Chloridoideae</taxon>
        <taxon>Cynodonteae</taxon>
        <taxon>Eleusininae</taxon>
        <taxon>Eleusine</taxon>
    </lineage>
</organism>
<keyword evidence="2" id="KW-1185">Reference proteome</keyword>
<dbReference type="AlphaFoldDB" id="A0AAV5CEK6"/>
<evidence type="ECO:0000313" key="2">
    <source>
        <dbReference type="Proteomes" id="UP001054889"/>
    </source>
</evidence>
<name>A0AAV5CEK6_ELECO</name>
<reference evidence="1" key="1">
    <citation type="journal article" date="2018" name="DNA Res.">
        <title>Multiple hybrid de novo genome assembly of finger millet, an orphan allotetraploid crop.</title>
        <authorList>
            <person name="Hatakeyama M."/>
            <person name="Aluri S."/>
            <person name="Balachadran M.T."/>
            <person name="Sivarajan S.R."/>
            <person name="Patrignani A."/>
            <person name="Gruter S."/>
            <person name="Poveda L."/>
            <person name="Shimizu-Inatsugi R."/>
            <person name="Baeten J."/>
            <person name="Francoijs K.J."/>
            <person name="Nataraja K.N."/>
            <person name="Reddy Y.A.N."/>
            <person name="Phadnis S."/>
            <person name="Ravikumar R.L."/>
            <person name="Schlapbach R."/>
            <person name="Sreeman S.M."/>
            <person name="Shimizu K.K."/>
        </authorList>
    </citation>
    <scope>NUCLEOTIDE SEQUENCE</scope>
</reference>
<evidence type="ECO:0000313" key="1">
    <source>
        <dbReference type="EMBL" id="GJM96459.1"/>
    </source>
</evidence>
<dbReference type="Proteomes" id="UP001054889">
    <property type="component" value="Unassembled WGS sequence"/>
</dbReference>
<sequence>MEVKPDDDLMRKALSSPRIEIIPGLWRRIVRGRRSKNDAKEWTCYCNYVNRPRKHLFFDVPRFKCGRKGCTGLIPVRVSF</sequence>
<gene>
    <name evidence="1" type="primary">ga13298</name>
    <name evidence="1" type="ORF">PR202_ga13298</name>
</gene>
<accession>A0AAV5CEK6</accession>
<dbReference type="EMBL" id="BQKI01000006">
    <property type="protein sequence ID" value="GJM96459.1"/>
    <property type="molecule type" value="Genomic_DNA"/>
</dbReference>
<proteinExistence type="predicted"/>
<comment type="caution">
    <text evidence="1">The sequence shown here is derived from an EMBL/GenBank/DDBJ whole genome shotgun (WGS) entry which is preliminary data.</text>
</comment>
<reference evidence="1" key="2">
    <citation type="submission" date="2021-12" db="EMBL/GenBank/DDBJ databases">
        <title>Resequencing data analysis of finger millet.</title>
        <authorList>
            <person name="Hatakeyama M."/>
            <person name="Aluri S."/>
            <person name="Balachadran M.T."/>
            <person name="Sivarajan S.R."/>
            <person name="Poveda L."/>
            <person name="Shimizu-Inatsugi R."/>
            <person name="Schlapbach R."/>
            <person name="Sreeman S.M."/>
            <person name="Shimizu K.K."/>
        </authorList>
    </citation>
    <scope>NUCLEOTIDE SEQUENCE</scope>
</reference>
<protein>
    <submittedName>
        <fullName evidence="1">Uncharacterized protein</fullName>
    </submittedName>
</protein>